<reference evidence="1" key="1">
    <citation type="submission" date="2021-06" db="EMBL/GenBank/DDBJ databases">
        <authorList>
            <person name="Kallberg Y."/>
            <person name="Tangrot J."/>
            <person name="Rosling A."/>
        </authorList>
    </citation>
    <scope>NUCLEOTIDE SEQUENCE</scope>
    <source>
        <strain evidence="1">CL356</strain>
    </source>
</reference>
<protein>
    <submittedName>
        <fullName evidence="1">4563_t:CDS:1</fullName>
    </submittedName>
</protein>
<name>A0ACA9NP01_9GLOM</name>
<feature type="non-terminal residue" evidence="1">
    <location>
        <position position="536"/>
    </location>
</feature>
<dbReference type="Proteomes" id="UP000789525">
    <property type="component" value="Unassembled WGS sequence"/>
</dbReference>
<dbReference type="EMBL" id="CAJVPT010022795">
    <property type="protein sequence ID" value="CAG8661982.1"/>
    <property type="molecule type" value="Genomic_DNA"/>
</dbReference>
<sequence>MEQRWNKALQELNGNETTLEGLINVTKAWSVVTSWLDPGRAIVQEKEEVNSCFELLRQTPLARRIVEWYLEKDQELEEWINKSYMEIIHDVYIDYKKCEKSFLLMNASADTMRQFRNHYHTNIYSLLSGKSQPYSAIPSLFKEMSKVLYRYHFRKFESLLDLDQSASGLLISRINKHFGEKLEPELFVWKTTDDISAIFAKQENEFYKSEDNSSAMDLDDIEEFNVKSDLSQETVDPSLIEEIDNKLKEFSKLYEEMHALDLIHRTKDKIEEMLCEQIELKILRTCKGIFNKSVLRHSSKWLYSVVISELFDVIVDFPDSKATIDDLIHHENFHVRFRKRLLIPGASTNDIINTYISTIKCLRLLDPSGVLLEKITGPIRKYLRTRSDSTRCLVTYWMDDENNNELVEELGRTDNPVEDNFNTESNISDDNWMPDPMDAGPDYKSSIYRSADIISLLISLFDNTELITNEIQNQMATLLLSKQTKLELFKLRFGESKMSATEVMIKDIADSKRMDANIYNEGSISKAAGFERGASE</sequence>
<evidence type="ECO:0000313" key="2">
    <source>
        <dbReference type="Proteomes" id="UP000789525"/>
    </source>
</evidence>
<organism evidence="1 2">
    <name type="scientific">Acaulospora colombiana</name>
    <dbReference type="NCBI Taxonomy" id="27376"/>
    <lineage>
        <taxon>Eukaryota</taxon>
        <taxon>Fungi</taxon>
        <taxon>Fungi incertae sedis</taxon>
        <taxon>Mucoromycota</taxon>
        <taxon>Glomeromycotina</taxon>
        <taxon>Glomeromycetes</taxon>
        <taxon>Diversisporales</taxon>
        <taxon>Acaulosporaceae</taxon>
        <taxon>Acaulospora</taxon>
    </lineage>
</organism>
<comment type="caution">
    <text evidence="1">The sequence shown here is derived from an EMBL/GenBank/DDBJ whole genome shotgun (WGS) entry which is preliminary data.</text>
</comment>
<proteinExistence type="predicted"/>
<gene>
    <name evidence="1" type="ORF">ACOLOM_LOCUS8627</name>
</gene>
<evidence type="ECO:0000313" key="1">
    <source>
        <dbReference type="EMBL" id="CAG8661982.1"/>
    </source>
</evidence>
<keyword evidence="2" id="KW-1185">Reference proteome</keyword>
<accession>A0ACA9NP01</accession>